<feature type="transmembrane region" description="Helical" evidence="1">
    <location>
        <begin position="119"/>
        <end position="138"/>
    </location>
</feature>
<feature type="transmembrane region" description="Helical" evidence="1">
    <location>
        <begin position="150"/>
        <end position="171"/>
    </location>
</feature>
<dbReference type="InterPro" id="IPR000160">
    <property type="entry name" value="GGDEF_dom"/>
</dbReference>
<comment type="caution">
    <text evidence="3">The sequence shown here is derived from an EMBL/GenBank/DDBJ whole genome shotgun (WGS) entry which is preliminary data.</text>
</comment>
<dbReference type="EMBL" id="JXXV01000004">
    <property type="protein sequence ID" value="KJY85208.1"/>
    <property type="molecule type" value="Genomic_DNA"/>
</dbReference>
<keyword evidence="1" id="KW-0812">Transmembrane</keyword>
<keyword evidence="1" id="KW-1133">Transmembrane helix</keyword>
<dbReference type="PANTHER" id="PTHR46663:SF2">
    <property type="entry name" value="GGDEF DOMAIN-CONTAINING PROTEIN"/>
    <property type="match status" value="1"/>
</dbReference>
<dbReference type="PROSITE" id="PS50887">
    <property type="entry name" value="GGDEF"/>
    <property type="match status" value="1"/>
</dbReference>
<dbReference type="Pfam" id="PF00990">
    <property type="entry name" value="GGDEF"/>
    <property type="match status" value="1"/>
</dbReference>
<dbReference type="AlphaFoldDB" id="A0A0F4NQS1"/>
<dbReference type="OrthoDB" id="9812260at2"/>
<feature type="transmembrane region" description="Helical" evidence="1">
    <location>
        <begin position="24"/>
        <end position="43"/>
    </location>
</feature>
<keyword evidence="1" id="KW-0472">Membrane</keyword>
<evidence type="ECO:0000313" key="4">
    <source>
        <dbReference type="Proteomes" id="UP000033673"/>
    </source>
</evidence>
<protein>
    <recommendedName>
        <fullName evidence="2">GGDEF domain-containing protein</fullName>
    </recommendedName>
</protein>
<dbReference type="NCBIfam" id="TIGR00254">
    <property type="entry name" value="GGDEF"/>
    <property type="match status" value="1"/>
</dbReference>
<name>A0A0F4NQS1_9VIBR</name>
<dbReference type="CDD" id="cd01949">
    <property type="entry name" value="GGDEF"/>
    <property type="match status" value="1"/>
</dbReference>
<feature type="transmembrane region" description="Helical" evidence="1">
    <location>
        <begin position="83"/>
        <end position="107"/>
    </location>
</feature>
<reference evidence="3 4" key="1">
    <citation type="journal article" date="2015" name="BMC Genomics">
        <title>Genome mining reveals unlocked bioactive potential of marine Gram-negative bacteria.</title>
        <authorList>
            <person name="Machado H."/>
            <person name="Sonnenschein E.C."/>
            <person name="Melchiorsen J."/>
            <person name="Gram L."/>
        </authorList>
    </citation>
    <scope>NUCLEOTIDE SEQUENCE [LARGE SCALE GENOMIC DNA]</scope>
    <source>
        <strain evidence="3 4">S2757</strain>
    </source>
</reference>
<dbReference type="RefSeq" id="WP_045953862.1">
    <property type="nucleotide sequence ID" value="NZ_JXXV01000004.1"/>
</dbReference>
<dbReference type="Proteomes" id="UP000033673">
    <property type="component" value="Unassembled WGS sequence"/>
</dbReference>
<dbReference type="InterPro" id="IPR052163">
    <property type="entry name" value="DGC-Regulatory_Protein"/>
</dbReference>
<dbReference type="InterPro" id="IPR029787">
    <property type="entry name" value="Nucleotide_cyclase"/>
</dbReference>
<feature type="domain" description="GGDEF" evidence="2">
    <location>
        <begin position="219"/>
        <end position="360"/>
    </location>
</feature>
<dbReference type="SUPFAM" id="SSF55073">
    <property type="entry name" value="Nucleotide cyclase"/>
    <property type="match status" value="1"/>
</dbReference>
<proteinExistence type="predicted"/>
<dbReference type="Gene3D" id="3.30.70.270">
    <property type="match status" value="1"/>
</dbReference>
<dbReference type="STRING" id="579748.TW81_00995"/>
<dbReference type="PANTHER" id="PTHR46663">
    <property type="entry name" value="DIGUANYLATE CYCLASE DGCT-RELATED"/>
    <property type="match status" value="1"/>
</dbReference>
<evidence type="ECO:0000259" key="2">
    <source>
        <dbReference type="PROSITE" id="PS50887"/>
    </source>
</evidence>
<dbReference type="InterPro" id="IPR043128">
    <property type="entry name" value="Rev_trsase/Diguanyl_cyclase"/>
</dbReference>
<dbReference type="PATRIC" id="fig|579748.3.peg.206"/>
<evidence type="ECO:0000256" key="1">
    <source>
        <dbReference type="SAM" id="Phobius"/>
    </source>
</evidence>
<feature type="transmembrane region" description="Helical" evidence="1">
    <location>
        <begin position="49"/>
        <end position="71"/>
    </location>
</feature>
<gene>
    <name evidence="3" type="ORF">TW81_00995</name>
</gene>
<sequence>MNVHHFVADKLSEVVLMKHKRQLMMVRVLAVCGVTFLSAFAVYSFYRQAIVLGVILSAYSIAGIISTRLVHLGRPSGIHGLTFIVYSLCVYLVFTGGYQGTGSIWAYPLSAIGIFINPFSRGVAFSIVNLITLSVLLGTEFTQYDYSAALSFRLILTLMALSVMCHIVVYFQSKMDDYILKMDEEGIQELAYMDSLTMLANRASFLSVLSHVAIGKEPKRRAIIYCDLDNFKAVNDRYGHDMGDIVLSEFALRLKQLIQQELGERVQKYDVARLGGDEFAVFVRDVKDGDEVLNIGKQVIALFEQQQIESLNEIDVEVNVSVGIAFESTAEGLRESLKTADKAMYQAKKAGQGKLSVIEEK</sequence>
<evidence type="ECO:0000313" key="3">
    <source>
        <dbReference type="EMBL" id="KJY85208.1"/>
    </source>
</evidence>
<organism evidence="3 4">
    <name type="scientific">Vibrio galatheae</name>
    <dbReference type="NCBI Taxonomy" id="579748"/>
    <lineage>
        <taxon>Bacteria</taxon>
        <taxon>Pseudomonadati</taxon>
        <taxon>Pseudomonadota</taxon>
        <taxon>Gammaproteobacteria</taxon>
        <taxon>Vibrionales</taxon>
        <taxon>Vibrionaceae</taxon>
        <taxon>Vibrio</taxon>
    </lineage>
</organism>
<dbReference type="SMART" id="SM00267">
    <property type="entry name" value="GGDEF"/>
    <property type="match status" value="1"/>
</dbReference>
<keyword evidence="4" id="KW-1185">Reference proteome</keyword>
<accession>A0A0F4NQS1</accession>